<name>A0A8J2UAF2_9BACT</name>
<dbReference type="GO" id="GO:0003700">
    <property type="term" value="F:DNA-binding transcription factor activity"/>
    <property type="evidence" value="ECO:0007669"/>
    <property type="project" value="TreeGrafter"/>
</dbReference>
<dbReference type="EMBL" id="BMJC01000001">
    <property type="protein sequence ID" value="GGA90616.1"/>
    <property type="molecule type" value="Genomic_DNA"/>
</dbReference>
<dbReference type="SMART" id="SM00354">
    <property type="entry name" value="HTH_LACI"/>
    <property type="match status" value="1"/>
</dbReference>
<dbReference type="CDD" id="cd06267">
    <property type="entry name" value="PBP1_LacI_sugar_binding-like"/>
    <property type="match status" value="1"/>
</dbReference>
<dbReference type="PROSITE" id="PS50932">
    <property type="entry name" value="HTH_LACI_2"/>
    <property type="match status" value="1"/>
</dbReference>
<dbReference type="AlphaFoldDB" id="A0A8J2UAF2"/>
<dbReference type="GO" id="GO:0000976">
    <property type="term" value="F:transcription cis-regulatory region binding"/>
    <property type="evidence" value="ECO:0007669"/>
    <property type="project" value="TreeGrafter"/>
</dbReference>
<dbReference type="PANTHER" id="PTHR30146">
    <property type="entry name" value="LACI-RELATED TRANSCRIPTIONAL REPRESSOR"/>
    <property type="match status" value="1"/>
</dbReference>
<protein>
    <submittedName>
        <fullName evidence="5">LacI family transcriptional regulator</fullName>
    </submittedName>
</protein>
<dbReference type="SUPFAM" id="SSF53822">
    <property type="entry name" value="Periplasmic binding protein-like I"/>
    <property type="match status" value="1"/>
</dbReference>
<keyword evidence="6" id="KW-1185">Reference proteome</keyword>
<evidence type="ECO:0000256" key="1">
    <source>
        <dbReference type="ARBA" id="ARBA00023015"/>
    </source>
</evidence>
<dbReference type="Gene3D" id="1.10.260.40">
    <property type="entry name" value="lambda repressor-like DNA-binding domains"/>
    <property type="match status" value="1"/>
</dbReference>
<evidence type="ECO:0000313" key="5">
    <source>
        <dbReference type="EMBL" id="GGA90616.1"/>
    </source>
</evidence>
<evidence type="ECO:0000256" key="2">
    <source>
        <dbReference type="ARBA" id="ARBA00023125"/>
    </source>
</evidence>
<keyword evidence="2" id="KW-0238">DNA-binding</keyword>
<dbReference type="Gene3D" id="3.40.50.2300">
    <property type="match status" value="2"/>
</dbReference>
<dbReference type="Pfam" id="PF13377">
    <property type="entry name" value="Peripla_BP_3"/>
    <property type="match status" value="1"/>
</dbReference>
<sequence length="371" mass="41379">MKNVTDYNFFEKKMYIYPCKLHVNDCMSREKEVTIYDLARKLNISIATVSRALADDPVVSKKTKKKIADLAQEMGYRSNNFARNLRTQKTNTLGVIIPRINSYFMSSVIAGMENVATSEGYTLIISQSSESVEKEKANATTLFNNRVDGLLVSLAYDTDSLAHFEPFTKKKIPLIFFDRTADHRDSTCVLINNLKAAYEATTHLISQGRRRIVHITATQKRNVYIDRLQGYKQALADQHIRFREDYVIVGNLSQEAGADAAARIRQMSPLPDAVFVANDNCAVGCMIALKQMGIRIPEDIAFVGFNNDPVSTVIEPNLTTINYPGYEMGQVAARNLIAQLGGASGTRSTNTIILRSELVIRESSASRKPTS</sequence>
<dbReference type="PANTHER" id="PTHR30146:SF109">
    <property type="entry name" value="HTH-TYPE TRANSCRIPTIONAL REGULATOR GALS"/>
    <property type="match status" value="1"/>
</dbReference>
<keyword evidence="3" id="KW-0804">Transcription</keyword>
<comment type="caution">
    <text evidence="5">The sequence shown here is derived from an EMBL/GenBank/DDBJ whole genome shotgun (WGS) entry which is preliminary data.</text>
</comment>
<dbReference type="InterPro" id="IPR000843">
    <property type="entry name" value="HTH_LacI"/>
</dbReference>
<dbReference type="Pfam" id="PF00356">
    <property type="entry name" value="LacI"/>
    <property type="match status" value="1"/>
</dbReference>
<reference evidence="5" key="2">
    <citation type="submission" date="2020-09" db="EMBL/GenBank/DDBJ databases">
        <authorList>
            <person name="Sun Q."/>
            <person name="Zhou Y."/>
        </authorList>
    </citation>
    <scope>NUCLEOTIDE SEQUENCE</scope>
    <source>
        <strain evidence="5">CGMCC 1.15448</strain>
    </source>
</reference>
<dbReference type="InterPro" id="IPR010982">
    <property type="entry name" value="Lambda_DNA-bd_dom_sf"/>
</dbReference>
<accession>A0A8J2UAF2</accession>
<feature type="domain" description="HTH lacI-type" evidence="4">
    <location>
        <begin position="33"/>
        <end position="87"/>
    </location>
</feature>
<dbReference type="Proteomes" id="UP000607559">
    <property type="component" value="Unassembled WGS sequence"/>
</dbReference>
<evidence type="ECO:0000313" key="6">
    <source>
        <dbReference type="Proteomes" id="UP000607559"/>
    </source>
</evidence>
<dbReference type="InterPro" id="IPR028082">
    <property type="entry name" value="Peripla_BP_I"/>
</dbReference>
<evidence type="ECO:0000256" key="3">
    <source>
        <dbReference type="ARBA" id="ARBA00023163"/>
    </source>
</evidence>
<proteinExistence type="predicted"/>
<organism evidence="5 6">
    <name type="scientific">Puia dinghuensis</name>
    <dbReference type="NCBI Taxonomy" id="1792502"/>
    <lineage>
        <taxon>Bacteria</taxon>
        <taxon>Pseudomonadati</taxon>
        <taxon>Bacteroidota</taxon>
        <taxon>Chitinophagia</taxon>
        <taxon>Chitinophagales</taxon>
        <taxon>Chitinophagaceae</taxon>
        <taxon>Puia</taxon>
    </lineage>
</organism>
<reference evidence="5" key="1">
    <citation type="journal article" date="2014" name="Int. J. Syst. Evol. Microbiol.">
        <title>Complete genome sequence of Corynebacterium casei LMG S-19264T (=DSM 44701T), isolated from a smear-ripened cheese.</title>
        <authorList>
            <consortium name="US DOE Joint Genome Institute (JGI-PGF)"/>
            <person name="Walter F."/>
            <person name="Albersmeier A."/>
            <person name="Kalinowski J."/>
            <person name="Ruckert C."/>
        </authorList>
    </citation>
    <scope>NUCLEOTIDE SEQUENCE</scope>
    <source>
        <strain evidence="5">CGMCC 1.15448</strain>
    </source>
</reference>
<dbReference type="InterPro" id="IPR046335">
    <property type="entry name" value="LacI/GalR-like_sensor"/>
</dbReference>
<dbReference type="SUPFAM" id="SSF47413">
    <property type="entry name" value="lambda repressor-like DNA-binding domains"/>
    <property type="match status" value="1"/>
</dbReference>
<dbReference type="CDD" id="cd01392">
    <property type="entry name" value="HTH_LacI"/>
    <property type="match status" value="1"/>
</dbReference>
<keyword evidence="1" id="KW-0805">Transcription regulation</keyword>
<gene>
    <name evidence="5" type="ORF">GCM10011511_12350</name>
</gene>
<evidence type="ECO:0000259" key="4">
    <source>
        <dbReference type="PROSITE" id="PS50932"/>
    </source>
</evidence>